<comment type="caution">
    <text evidence="3">The sequence shown here is derived from an EMBL/GenBank/DDBJ whole genome shotgun (WGS) entry which is preliminary data.</text>
</comment>
<name>A0A7K1KRE6_9BACT</name>
<dbReference type="InterPro" id="IPR050267">
    <property type="entry name" value="Anti-sigma-factor_SerPK"/>
</dbReference>
<dbReference type="SUPFAM" id="SSF55874">
    <property type="entry name" value="ATPase domain of HSP90 chaperone/DNA topoisomerase II/histidine kinase"/>
    <property type="match status" value="1"/>
</dbReference>
<accession>A0A7K1KRE6</accession>
<keyword evidence="1" id="KW-0418">Kinase</keyword>
<dbReference type="CDD" id="cd16936">
    <property type="entry name" value="HATPase_RsbW-like"/>
    <property type="match status" value="1"/>
</dbReference>
<feature type="domain" description="Histidine kinase/HSP90-like ATPase" evidence="2">
    <location>
        <begin position="14"/>
        <end position="141"/>
    </location>
</feature>
<protein>
    <recommendedName>
        <fullName evidence="2">Histidine kinase/HSP90-like ATPase domain-containing protein</fullName>
    </recommendedName>
</protein>
<dbReference type="Pfam" id="PF13581">
    <property type="entry name" value="HATPase_c_2"/>
    <property type="match status" value="1"/>
</dbReference>
<sequence>MAKEADMPGISLSIPSRADAVRWACLAIRGLLQGVTLDDEEKYHVELAVSEAATNSLRHAYNGEPGHEIGLRVSIDREKVVVEIVDTGRSLDPCLLECACLPPETEARQDSGGRGLFLIREVMDEVRVGRVDGRNVLRMTKSHKGLK</sequence>
<dbReference type="EMBL" id="WODC01000009">
    <property type="protein sequence ID" value="MUM78492.1"/>
    <property type="molecule type" value="Genomic_DNA"/>
</dbReference>
<dbReference type="Gene3D" id="3.30.565.10">
    <property type="entry name" value="Histidine kinase-like ATPase, C-terminal domain"/>
    <property type="match status" value="1"/>
</dbReference>
<evidence type="ECO:0000313" key="3">
    <source>
        <dbReference type="EMBL" id="MUM78492.1"/>
    </source>
</evidence>
<proteinExistence type="predicted"/>
<reference evidence="3 4" key="1">
    <citation type="submission" date="2019-11" db="EMBL/GenBank/DDBJ databases">
        <title>Pseudodesulfovibrio alkaliphilus, sp. nov., an alkaliphilic sulfate-reducing bacteria from mud volcano of Taman peninsula, Russia.</title>
        <authorList>
            <person name="Frolova A."/>
            <person name="Merkel A.Y."/>
            <person name="Slobodkin A.I."/>
        </authorList>
    </citation>
    <scope>NUCLEOTIDE SEQUENCE [LARGE SCALE GENOMIC DNA]</scope>
    <source>
        <strain evidence="3 4">F-1</strain>
    </source>
</reference>
<dbReference type="PANTHER" id="PTHR35526">
    <property type="entry name" value="ANTI-SIGMA-F FACTOR RSBW-RELATED"/>
    <property type="match status" value="1"/>
</dbReference>
<dbReference type="PANTHER" id="PTHR35526:SF3">
    <property type="entry name" value="ANTI-SIGMA-F FACTOR RSBW"/>
    <property type="match status" value="1"/>
</dbReference>
<evidence type="ECO:0000256" key="1">
    <source>
        <dbReference type="ARBA" id="ARBA00022527"/>
    </source>
</evidence>
<dbReference type="InterPro" id="IPR003594">
    <property type="entry name" value="HATPase_dom"/>
</dbReference>
<dbReference type="Proteomes" id="UP000461162">
    <property type="component" value="Unassembled WGS sequence"/>
</dbReference>
<gene>
    <name evidence="3" type="ORF">GKC30_12685</name>
</gene>
<evidence type="ECO:0000259" key="2">
    <source>
        <dbReference type="Pfam" id="PF13581"/>
    </source>
</evidence>
<dbReference type="InterPro" id="IPR036890">
    <property type="entry name" value="HATPase_C_sf"/>
</dbReference>
<dbReference type="GO" id="GO:0004674">
    <property type="term" value="F:protein serine/threonine kinase activity"/>
    <property type="evidence" value="ECO:0007669"/>
    <property type="project" value="UniProtKB-KW"/>
</dbReference>
<dbReference type="AlphaFoldDB" id="A0A7K1KRE6"/>
<keyword evidence="1" id="KW-0723">Serine/threonine-protein kinase</keyword>
<organism evidence="3 4">
    <name type="scientific">Pseudodesulfovibrio alkaliphilus</name>
    <dbReference type="NCBI Taxonomy" id="2661613"/>
    <lineage>
        <taxon>Bacteria</taxon>
        <taxon>Pseudomonadati</taxon>
        <taxon>Thermodesulfobacteriota</taxon>
        <taxon>Desulfovibrionia</taxon>
        <taxon>Desulfovibrionales</taxon>
        <taxon>Desulfovibrionaceae</taxon>
    </lineage>
</organism>
<evidence type="ECO:0000313" key="4">
    <source>
        <dbReference type="Proteomes" id="UP000461162"/>
    </source>
</evidence>
<keyword evidence="1" id="KW-0808">Transferase</keyword>
<keyword evidence="4" id="KW-1185">Reference proteome</keyword>